<sequence>MDRLAVVRPHICTCDSHIERKVDARHLRDCCGRQVLRLFWVRTHTGIAETSVEINSPGGPPSPRRAADYDCVQNHPTDRYGVLDHASLNGRGRFTCYLFRFNLWDSPYCACDPAKIQDVLHVFEECDMFLRERAEMGVRVTRRHFCLNLWKTE</sequence>
<proteinExistence type="predicted"/>
<keyword evidence="2" id="KW-1185">Reference proteome</keyword>
<dbReference type="Proteomes" id="UP000299102">
    <property type="component" value="Unassembled WGS sequence"/>
</dbReference>
<accession>A0A4C1SHZ7</accession>
<gene>
    <name evidence="1" type="ORF">EVAR_76971_1</name>
</gene>
<comment type="caution">
    <text evidence="1">The sequence shown here is derived from an EMBL/GenBank/DDBJ whole genome shotgun (WGS) entry which is preliminary data.</text>
</comment>
<protein>
    <submittedName>
        <fullName evidence="1">Uncharacterized protein</fullName>
    </submittedName>
</protein>
<organism evidence="1 2">
    <name type="scientific">Eumeta variegata</name>
    <name type="common">Bagworm moth</name>
    <name type="synonym">Eumeta japonica</name>
    <dbReference type="NCBI Taxonomy" id="151549"/>
    <lineage>
        <taxon>Eukaryota</taxon>
        <taxon>Metazoa</taxon>
        <taxon>Ecdysozoa</taxon>
        <taxon>Arthropoda</taxon>
        <taxon>Hexapoda</taxon>
        <taxon>Insecta</taxon>
        <taxon>Pterygota</taxon>
        <taxon>Neoptera</taxon>
        <taxon>Endopterygota</taxon>
        <taxon>Lepidoptera</taxon>
        <taxon>Glossata</taxon>
        <taxon>Ditrysia</taxon>
        <taxon>Tineoidea</taxon>
        <taxon>Psychidae</taxon>
        <taxon>Oiketicinae</taxon>
        <taxon>Eumeta</taxon>
    </lineage>
</organism>
<name>A0A4C1SHZ7_EUMVA</name>
<dbReference type="AlphaFoldDB" id="A0A4C1SHZ7"/>
<evidence type="ECO:0000313" key="2">
    <source>
        <dbReference type="Proteomes" id="UP000299102"/>
    </source>
</evidence>
<evidence type="ECO:0000313" key="1">
    <source>
        <dbReference type="EMBL" id="GBP00741.1"/>
    </source>
</evidence>
<reference evidence="1 2" key="1">
    <citation type="journal article" date="2019" name="Commun. Biol.">
        <title>The bagworm genome reveals a unique fibroin gene that provides high tensile strength.</title>
        <authorList>
            <person name="Kono N."/>
            <person name="Nakamura H."/>
            <person name="Ohtoshi R."/>
            <person name="Tomita M."/>
            <person name="Numata K."/>
            <person name="Arakawa K."/>
        </authorList>
    </citation>
    <scope>NUCLEOTIDE SEQUENCE [LARGE SCALE GENOMIC DNA]</scope>
</reference>
<dbReference type="OrthoDB" id="411823at2759"/>
<dbReference type="EMBL" id="BGZK01000006">
    <property type="protein sequence ID" value="GBP00741.1"/>
    <property type="molecule type" value="Genomic_DNA"/>
</dbReference>